<accession>A0AA40AZM7</accession>
<protein>
    <submittedName>
        <fullName evidence="3">Uncharacterized protein</fullName>
    </submittedName>
</protein>
<evidence type="ECO:0000313" key="4">
    <source>
        <dbReference type="Proteomes" id="UP001172102"/>
    </source>
</evidence>
<organism evidence="3 4">
    <name type="scientific">Lasiosphaeris hirsuta</name>
    <dbReference type="NCBI Taxonomy" id="260670"/>
    <lineage>
        <taxon>Eukaryota</taxon>
        <taxon>Fungi</taxon>
        <taxon>Dikarya</taxon>
        <taxon>Ascomycota</taxon>
        <taxon>Pezizomycotina</taxon>
        <taxon>Sordariomycetes</taxon>
        <taxon>Sordariomycetidae</taxon>
        <taxon>Sordariales</taxon>
        <taxon>Lasiosphaeriaceae</taxon>
        <taxon>Lasiosphaeris</taxon>
    </lineage>
</organism>
<feature type="region of interest" description="Disordered" evidence="1">
    <location>
        <begin position="43"/>
        <end position="81"/>
    </location>
</feature>
<dbReference type="AlphaFoldDB" id="A0AA40AZM7"/>
<evidence type="ECO:0000313" key="3">
    <source>
        <dbReference type="EMBL" id="KAK0724913.1"/>
    </source>
</evidence>
<reference evidence="3" key="1">
    <citation type="submission" date="2023-06" db="EMBL/GenBank/DDBJ databases">
        <title>Genome-scale phylogeny and comparative genomics of the fungal order Sordariales.</title>
        <authorList>
            <consortium name="Lawrence Berkeley National Laboratory"/>
            <person name="Hensen N."/>
            <person name="Bonometti L."/>
            <person name="Westerberg I."/>
            <person name="Brannstrom I.O."/>
            <person name="Guillou S."/>
            <person name="Cros-Aarteil S."/>
            <person name="Calhoun S."/>
            <person name="Haridas S."/>
            <person name="Kuo A."/>
            <person name="Mondo S."/>
            <person name="Pangilinan J."/>
            <person name="Riley R."/>
            <person name="Labutti K."/>
            <person name="Andreopoulos B."/>
            <person name="Lipzen A."/>
            <person name="Chen C."/>
            <person name="Yanf M."/>
            <person name="Daum C."/>
            <person name="Ng V."/>
            <person name="Clum A."/>
            <person name="Steindorff A."/>
            <person name="Ohm R."/>
            <person name="Martin F."/>
            <person name="Silar P."/>
            <person name="Natvig D."/>
            <person name="Lalanne C."/>
            <person name="Gautier V."/>
            <person name="Ament-Velasquez S.L."/>
            <person name="Kruys A."/>
            <person name="Hutchinson M.I."/>
            <person name="Powell A.J."/>
            <person name="Barry K."/>
            <person name="Miller A.N."/>
            <person name="Grigoriev I.V."/>
            <person name="Debuchy R."/>
            <person name="Gladieux P."/>
            <person name="Thoren M.H."/>
            <person name="Johannesson H."/>
        </authorList>
    </citation>
    <scope>NUCLEOTIDE SEQUENCE</scope>
    <source>
        <strain evidence="3">SMH4607-1</strain>
    </source>
</reference>
<keyword evidence="4" id="KW-1185">Reference proteome</keyword>
<dbReference type="EMBL" id="JAUKUA010000002">
    <property type="protein sequence ID" value="KAK0724913.1"/>
    <property type="molecule type" value="Genomic_DNA"/>
</dbReference>
<sequence length="81" mass="9099">MSWCWKLFVVLTLLILRERARNPEPKFTDDRLELLTMMMRDADLSPGQISDDSDSTLSTVDEPEESAFAPAIGGLTPENDV</sequence>
<feature type="signal peptide" evidence="2">
    <location>
        <begin position="1"/>
        <end position="20"/>
    </location>
</feature>
<comment type="caution">
    <text evidence="3">The sequence shown here is derived from an EMBL/GenBank/DDBJ whole genome shotgun (WGS) entry which is preliminary data.</text>
</comment>
<keyword evidence="2" id="KW-0732">Signal</keyword>
<proteinExistence type="predicted"/>
<name>A0AA40AZM7_9PEZI</name>
<dbReference type="Proteomes" id="UP001172102">
    <property type="component" value="Unassembled WGS sequence"/>
</dbReference>
<evidence type="ECO:0000256" key="2">
    <source>
        <dbReference type="SAM" id="SignalP"/>
    </source>
</evidence>
<gene>
    <name evidence="3" type="ORF">B0H67DRAFT_569114</name>
</gene>
<feature type="chain" id="PRO_5041410657" evidence="2">
    <location>
        <begin position="21"/>
        <end position="81"/>
    </location>
</feature>
<evidence type="ECO:0000256" key="1">
    <source>
        <dbReference type="SAM" id="MobiDB-lite"/>
    </source>
</evidence>